<dbReference type="Gene3D" id="1.10.287.470">
    <property type="entry name" value="Helix hairpin bin"/>
    <property type="match status" value="1"/>
</dbReference>
<sequence>MTADKQFNRWMRRAFILFLVVFAYIVIADVTIPMTPHSQVQRPVITVASRVAGEVTQVYVTNNQRVAAGDLLFEIDPSDYELAVEKAELALSNAKQINATLQAQLAQVQASVKEASVSLKQSRREYERMQRLLEKQLVSQQVVDQHETNVSAAEARLAAAKQNQRAVQADLGDDGELNLRLRQARNALAKAQLNLSRTQVVAPKAGVISNLQLVAGIQSQANQPLMSLVVEGQERIAADFREKSLSHIPQHAHALVVFDALPGQVFSATLRSRDMGIAQGQDQADGLLAQPDNSDRWVRDAQRIRVYVKLDDATLPVTLATGARATVMLESDSQGWAHALSRLQMTIVSYLHYVY</sequence>
<evidence type="ECO:0000259" key="5">
    <source>
        <dbReference type="Pfam" id="PF25917"/>
    </source>
</evidence>
<feature type="coiled-coil region" evidence="3">
    <location>
        <begin position="84"/>
        <end position="201"/>
    </location>
</feature>
<dbReference type="PANTHER" id="PTHR30367:SF6">
    <property type="entry name" value="SECRETION PROTEIN-RELATED"/>
    <property type="match status" value="1"/>
</dbReference>
<organism evidence="6 7">
    <name type="scientific">Salinimonas profundi</name>
    <dbReference type="NCBI Taxonomy" id="2729140"/>
    <lineage>
        <taxon>Bacteria</taxon>
        <taxon>Pseudomonadati</taxon>
        <taxon>Pseudomonadota</taxon>
        <taxon>Gammaproteobacteria</taxon>
        <taxon>Alteromonadales</taxon>
        <taxon>Alteromonadaceae</taxon>
        <taxon>Alteromonas/Salinimonas group</taxon>
        <taxon>Salinimonas</taxon>
    </lineage>
</organism>
<gene>
    <name evidence="6" type="ORF">HHX48_09825</name>
</gene>
<dbReference type="InterPro" id="IPR058625">
    <property type="entry name" value="MdtA-like_BSH"/>
</dbReference>
<dbReference type="InterPro" id="IPR050393">
    <property type="entry name" value="MFP_Efflux_Pump"/>
</dbReference>
<comment type="subcellular location">
    <subcellularLocation>
        <location evidence="1">Membrane</location>
        <topology evidence="1">Single-pass membrane protein</topology>
    </subcellularLocation>
</comment>
<evidence type="ECO:0000313" key="6">
    <source>
        <dbReference type="EMBL" id="MBD3586035.1"/>
    </source>
</evidence>
<feature type="domain" description="Multidrug resistance protein MdtA-like alpha-helical hairpin" evidence="4">
    <location>
        <begin position="104"/>
        <end position="161"/>
    </location>
</feature>
<comment type="caution">
    <text evidence="6">The sequence shown here is derived from an EMBL/GenBank/DDBJ whole genome shotgun (WGS) entry which is preliminary data.</text>
</comment>
<name>A0ABR8LL39_9ALTE</name>
<evidence type="ECO:0000256" key="3">
    <source>
        <dbReference type="SAM" id="Coils"/>
    </source>
</evidence>
<evidence type="ECO:0000313" key="7">
    <source>
        <dbReference type="Proteomes" id="UP000624419"/>
    </source>
</evidence>
<dbReference type="Proteomes" id="UP000624419">
    <property type="component" value="Unassembled WGS sequence"/>
</dbReference>
<dbReference type="InterPro" id="IPR058624">
    <property type="entry name" value="MdtA-like_HH"/>
</dbReference>
<dbReference type="RefSeq" id="WP_191024629.1">
    <property type="nucleotide sequence ID" value="NZ_JABBXD010000004.1"/>
</dbReference>
<comment type="similarity">
    <text evidence="2">Belongs to the membrane fusion protein (MFP) (TC 8.A.1) family.</text>
</comment>
<dbReference type="Gene3D" id="2.40.30.170">
    <property type="match status" value="1"/>
</dbReference>
<evidence type="ECO:0000256" key="2">
    <source>
        <dbReference type="ARBA" id="ARBA00009477"/>
    </source>
</evidence>
<evidence type="ECO:0000256" key="1">
    <source>
        <dbReference type="ARBA" id="ARBA00004167"/>
    </source>
</evidence>
<keyword evidence="3" id="KW-0175">Coiled coil</keyword>
<dbReference type="EMBL" id="JABBXD010000004">
    <property type="protein sequence ID" value="MBD3586035.1"/>
    <property type="molecule type" value="Genomic_DNA"/>
</dbReference>
<proteinExistence type="inferred from homology"/>
<feature type="domain" description="Multidrug resistance protein MdtA-like barrel-sandwich hybrid" evidence="5">
    <location>
        <begin position="45"/>
        <end position="230"/>
    </location>
</feature>
<dbReference type="Gene3D" id="2.40.50.100">
    <property type="match status" value="1"/>
</dbReference>
<evidence type="ECO:0000259" key="4">
    <source>
        <dbReference type="Pfam" id="PF25876"/>
    </source>
</evidence>
<dbReference type="SUPFAM" id="SSF111369">
    <property type="entry name" value="HlyD-like secretion proteins"/>
    <property type="match status" value="2"/>
</dbReference>
<dbReference type="PANTHER" id="PTHR30367">
    <property type="entry name" value="P-HYDROXYBENZOIC ACID EFFLUX PUMP SUBUNIT AAEA-RELATED"/>
    <property type="match status" value="1"/>
</dbReference>
<dbReference type="Pfam" id="PF25917">
    <property type="entry name" value="BSH_RND"/>
    <property type="match status" value="1"/>
</dbReference>
<reference evidence="6 7" key="1">
    <citation type="submission" date="2020-04" db="EMBL/GenBank/DDBJ databases">
        <title>Salinimonas sp. HHU 13199.</title>
        <authorList>
            <person name="Cui X."/>
            <person name="Zhang D."/>
        </authorList>
    </citation>
    <scope>NUCLEOTIDE SEQUENCE [LARGE SCALE GENOMIC DNA]</scope>
    <source>
        <strain evidence="6 7">HHU 13199</strain>
    </source>
</reference>
<keyword evidence="7" id="KW-1185">Reference proteome</keyword>
<dbReference type="Pfam" id="PF25876">
    <property type="entry name" value="HH_MFP_RND"/>
    <property type="match status" value="1"/>
</dbReference>
<accession>A0ABR8LL39</accession>
<protein>
    <submittedName>
        <fullName evidence="6">HlyD family secretion protein</fullName>
    </submittedName>
</protein>